<dbReference type="InterPro" id="IPR044861">
    <property type="entry name" value="IPNS-like_FE2OG_OXY"/>
</dbReference>
<dbReference type="GO" id="GO:0002238">
    <property type="term" value="P:response to molecule of fungal origin"/>
    <property type="evidence" value="ECO:0007669"/>
    <property type="project" value="UniProtKB-ARBA"/>
</dbReference>
<sequence length="178" mass="19821">MKAAVAAFFELPLHEKNKYARTANELQGYRQAYVVSNEKKLDWNDLLALIKVPSSFRNMNELHGIMELGVRMNYCPTCSRPDLVLGISPHSDASSITILKQDYDKNGLQIKHNEAWVPVKPVPNALVVNIGDAIKGSNGLYKSIEHRAVTNNKKSRISVATFALLDDDVKLKRVECGG</sequence>
<evidence type="ECO:0000256" key="1">
    <source>
        <dbReference type="ARBA" id="ARBA00008056"/>
    </source>
</evidence>
<dbReference type="GO" id="GO:0046872">
    <property type="term" value="F:metal ion binding"/>
    <property type="evidence" value="ECO:0007669"/>
    <property type="project" value="UniProtKB-KW"/>
</dbReference>
<dbReference type="Pfam" id="PF14226">
    <property type="entry name" value="DIOX_N"/>
    <property type="match status" value="1"/>
</dbReference>
<dbReference type="Proteomes" id="UP001604277">
    <property type="component" value="Unassembled WGS sequence"/>
</dbReference>
<evidence type="ECO:0000313" key="5">
    <source>
        <dbReference type="EMBL" id="KAL2558034.1"/>
    </source>
</evidence>
<evidence type="ECO:0000256" key="2">
    <source>
        <dbReference type="ARBA" id="ARBA00022723"/>
    </source>
</evidence>
<dbReference type="InterPro" id="IPR005123">
    <property type="entry name" value="Oxoglu/Fe-dep_dioxygenase_dom"/>
</dbReference>
<keyword evidence="2" id="KW-0479">Metal-binding</keyword>
<organism evidence="5 6">
    <name type="scientific">Forsythia ovata</name>
    <dbReference type="NCBI Taxonomy" id="205694"/>
    <lineage>
        <taxon>Eukaryota</taxon>
        <taxon>Viridiplantae</taxon>
        <taxon>Streptophyta</taxon>
        <taxon>Embryophyta</taxon>
        <taxon>Tracheophyta</taxon>
        <taxon>Spermatophyta</taxon>
        <taxon>Magnoliopsida</taxon>
        <taxon>eudicotyledons</taxon>
        <taxon>Gunneridae</taxon>
        <taxon>Pentapetalae</taxon>
        <taxon>asterids</taxon>
        <taxon>lamiids</taxon>
        <taxon>Lamiales</taxon>
        <taxon>Oleaceae</taxon>
        <taxon>Forsythieae</taxon>
        <taxon>Forsythia</taxon>
    </lineage>
</organism>
<comment type="caution">
    <text evidence="5">The sequence shown here is derived from an EMBL/GenBank/DDBJ whole genome shotgun (WGS) entry which is preliminary data.</text>
</comment>
<dbReference type="SUPFAM" id="SSF51197">
    <property type="entry name" value="Clavaminate synthase-like"/>
    <property type="match status" value="1"/>
</dbReference>
<dbReference type="InterPro" id="IPR050295">
    <property type="entry name" value="Plant_2OG-oxidoreductases"/>
</dbReference>
<evidence type="ECO:0000259" key="4">
    <source>
        <dbReference type="PROSITE" id="PS51471"/>
    </source>
</evidence>
<dbReference type="AlphaFoldDB" id="A0ABD1X7Z6"/>
<dbReference type="InterPro" id="IPR026992">
    <property type="entry name" value="DIOX_N"/>
</dbReference>
<feature type="domain" description="Fe2OG dioxygenase" evidence="4">
    <location>
        <begin position="66"/>
        <end position="165"/>
    </location>
</feature>
<accession>A0ABD1X7Z6</accession>
<evidence type="ECO:0000313" key="6">
    <source>
        <dbReference type="Proteomes" id="UP001604277"/>
    </source>
</evidence>
<dbReference type="GO" id="GO:0016706">
    <property type="term" value="F:2-oxoglutarate-dependent dioxygenase activity"/>
    <property type="evidence" value="ECO:0007669"/>
    <property type="project" value="UniProtKB-ARBA"/>
</dbReference>
<name>A0ABD1X7Z6_9LAMI</name>
<dbReference type="Pfam" id="PF03171">
    <property type="entry name" value="2OG-FeII_Oxy"/>
    <property type="match status" value="1"/>
</dbReference>
<keyword evidence="3" id="KW-0408">Iron</keyword>
<evidence type="ECO:0000256" key="3">
    <source>
        <dbReference type="ARBA" id="ARBA00023004"/>
    </source>
</evidence>
<dbReference type="EMBL" id="JBFOLJ010000001">
    <property type="protein sequence ID" value="KAL2558034.1"/>
    <property type="molecule type" value="Genomic_DNA"/>
</dbReference>
<dbReference type="GO" id="GO:0009805">
    <property type="term" value="P:coumarin biosynthetic process"/>
    <property type="evidence" value="ECO:0007669"/>
    <property type="project" value="UniProtKB-ARBA"/>
</dbReference>
<proteinExistence type="inferred from homology"/>
<comment type="similarity">
    <text evidence="1">Belongs to the iron/ascorbate-dependent oxidoreductase family.</text>
</comment>
<dbReference type="Gene3D" id="2.60.120.330">
    <property type="entry name" value="B-lactam Antibiotic, Isopenicillin N Synthase, Chain"/>
    <property type="match status" value="2"/>
</dbReference>
<dbReference type="PANTHER" id="PTHR47991">
    <property type="entry name" value="OXOGLUTARATE/IRON-DEPENDENT DIOXYGENASE"/>
    <property type="match status" value="1"/>
</dbReference>
<protein>
    <submittedName>
        <fullName evidence="5">2-oxoglutarate (2OG) and Fe(II)-dependent oxygenase superfamily protein</fullName>
    </submittedName>
</protein>
<gene>
    <name evidence="5" type="ORF">Fot_02773</name>
</gene>
<dbReference type="PROSITE" id="PS51471">
    <property type="entry name" value="FE2OG_OXY"/>
    <property type="match status" value="1"/>
</dbReference>
<dbReference type="InterPro" id="IPR027443">
    <property type="entry name" value="IPNS-like_sf"/>
</dbReference>
<keyword evidence="6" id="KW-1185">Reference proteome</keyword>
<reference evidence="6" key="1">
    <citation type="submission" date="2024-07" db="EMBL/GenBank/DDBJ databases">
        <title>Two chromosome-level genome assemblies of Korean endemic species Abeliophyllum distichum and Forsythia ovata (Oleaceae).</title>
        <authorList>
            <person name="Jang H."/>
        </authorList>
    </citation>
    <scope>NUCLEOTIDE SEQUENCE [LARGE SCALE GENOMIC DNA]</scope>
</reference>